<dbReference type="Pfam" id="PF12539">
    <property type="entry name" value="Csm1"/>
    <property type="match status" value="1"/>
</dbReference>
<reference evidence="3 4" key="1">
    <citation type="journal article" date="2020" name="Microbiol. Resour. Announc.">
        <title>Draft Genome Sequence of a Cladosporium Species Isolated from the Mesophotic Ascidian Didemnum maculosum.</title>
        <authorList>
            <person name="Gioti A."/>
            <person name="Siaperas R."/>
            <person name="Nikolaivits E."/>
            <person name="Le Goff G."/>
            <person name="Ouazzani J."/>
            <person name="Kotoulas G."/>
            <person name="Topakas E."/>
        </authorList>
    </citation>
    <scope>NUCLEOTIDE SEQUENCE [LARGE SCALE GENOMIC DNA]</scope>
    <source>
        <strain evidence="3 4">TM138-S3</strain>
    </source>
</reference>
<dbReference type="AlphaFoldDB" id="A0AB34KRS5"/>
<organism evidence="3 4">
    <name type="scientific">Cladosporium halotolerans</name>
    <dbReference type="NCBI Taxonomy" id="1052096"/>
    <lineage>
        <taxon>Eukaryota</taxon>
        <taxon>Fungi</taxon>
        <taxon>Dikarya</taxon>
        <taxon>Ascomycota</taxon>
        <taxon>Pezizomycotina</taxon>
        <taxon>Dothideomycetes</taxon>
        <taxon>Dothideomycetidae</taxon>
        <taxon>Cladosporiales</taxon>
        <taxon>Cladosporiaceae</taxon>
        <taxon>Cladosporium</taxon>
    </lineage>
</organism>
<dbReference type="PANTHER" id="PTHR28006:SF1">
    <property type="entry name" value="MONOPOLIN COMPLEX SUBUNIT CSM1"/>
    <property type="match status" value="1"/>
</dbReference>
<dbReference type="FunFam" id="3.90.1150.80:FF:000001">
    <property type="entry name" value="Chromosome segregation protein (Pcs1)"/>
    <property type="match status" value="1"/>
</dbReference>
<feature type="compositionally biased region" description="Basic and acidic residues" evidence="1">
    <location>
        <begin position="217"/>
        <end position="252"/>
    </location>
</feature>
<dbReference type="GO" id="GO:0034506">
    <property type="term" value="C:chromosome, centromeric core domain"/>
    <property type="evidence" value="ECO:0007669"/>
    <property type="project" value="TreeGrafter"/>
</dbReference>
<dbReference type="GO" id="GO:0033551">
    <property type="term" value="C:monopolin complex"/>
    <property type="evidence" value="ECO:0007669"/>
    <property type="project" value="InterPro"/>
</dbReference>
<feature type="compositionally biased region" description="Polar residues" evidence="1">
    <location>
        <begin position="308"/>
        <end position="326"/>
    </location>
</feature>
<gene>
    <name evidence="3" type="ORF">WHR41_05562</name>
</gene>
<dbReference type="PANTHER" id="PTHR28006">
    <property type="entry name" value="MONOPOLIN COMPLEX SUBUNIT CSM1"/>
    <property type="match status" value="1"/>
</dbReference>
<proteinExistence type="predicted"/>
<feature type="region of interest" description="Disordered" evidence="1">
    <location>
        <begin position="300"/>
        <end position="349"/>
    </location>
</feature>
<feature type="domain" description="Monopolin complex subunit Csm1/Pcs1 C-terminal" evidence="2">
    <location>
        <begin position="394"/>
        <end position="489"/>
    </location>
</feature>
<dbReference type="GO" id="GO:0005730">
    <property type="term" value="C:nucleolus"/>
    <property type="evidence" value="ECO:0007669"/>
    <property type="project" value="TreeGrafter"/>
</dbReference>
<dbReference type="RefSeq" id="XP_069229401.1">
    <property type="nucleotide sequence ID" value="XM_069374167.1"/>
</dbReference>
<feature type="region of interest" description="Disordered" evidence="1">
    <location>
        <begin position="1"/>
        <end position="20"/>
    </location>
</feature>
<dbReference type="InterPro" id="IPR020981">
    <property type="entry name" value="Csm1/Pcs1_C"/>
</dbReference>
<evidence type="ECO:0000313" key="4">
    <source>
        <dbReference type="Proteomes" id="UP000803884"/>
    </source>
</evidence>
<sequence>MAPRVASSRAGASDSEDDLATAAAISSVENRRAAQNTLTSTKFGKAMRRNSTTKAPIKRKAPAAKQSRQALKDRTNYPGDSENEEANNADGADMENEDPKPKTKRTKTTAASKKKAPASEPADDAVKPAAGAKKDRTTKRAPSAEPTRVIPETQQDPDHMEDVSETIEGADEMEPEPAPKARQANGYSSRQRSTSAQPLQPRASARSVSAQPGYPGPRERSGSVSGTERERRGGDPELRRRLNEMTRKHENLSLKYQNLQELGKNNAETNFEKLKRASDEKAKTANDLIASLKKELAEARKATKADSSETTALQKQVNTLNATNEKLATENKDLKSKAQAAQSDAKAAQNEVKSMEAKLAAARAEVTAQEAKAKGAAAARSVPANTSESQKEAKMKENLYSDLTGLIIRNVKRKDGEDEFDCLQTGRNGTLHFHLTVANDSTSSAPKTPSGQSYEEAEFTYEPLLDEGRDGELVEILPDYLTEDIEFPRHQALKFYHKMLESMMKRIMVEEE</sequence>
<dbReference type="InterPro" id="IPR038608">
    <property type="entry name" value="Csm1/Pcs1_C_sf"/>
</dbReference>
<dbReference type="GeneID" id="96007005"/>
<dbReference type="EMBL" id="JAAQHG020000015">
    <property type="protein sequence ID" value="KAL1586296.1"/>
    <property type="molecule type" value="Genomic_DNA"/>
</dbReference>
<protein>
    <recommendedName>
        <fullName evidence="2">Monopolin complex subunit Csm1/Pcs1 C-terminal domain-containing protein</fullName>
    </recommendedName>
</protein>
<feature type="compositionally biased region" description="Acidic residues" evidence="1">
    <location>
        <begin position="81"/>
        <end position="96"/>
    </location>
</feature>
<feature type="region of interest" description="Disordered" evidence="1">
    <location>
        <begin position="26"/>
        <end position="254"/>
    </location>
</feature>
<keyword evidence="4" id="KW-1185">Reference proteome</keyword>
<dbReference type="GO" id="GO:0045144">
    <property type="term" value="P:meiotic sister chromatid segregation"/>
    <property type="evidence" value="ECO:0007669"/>
    <property type="project" value="TreeGrafter"/>
</dbReference>
<name>A0AB34KRS5_9PEZI</name>
<evidence type="ECO:0000313" key="3">
    <source>
        <dbReference type="EMBL" id="KAL1586296.1"/>
    </source>
</evidence>
<feature type="compositionally biased region" description="Polar residues" evidence="1">
    <location>
        <begin position="33"/>
        <end position="42"/>
    </location>
</feature>
<feature type="compositionally biased region" description="Low complexity" evidence="1">
    <location>
        <begin position="337"/>
        <end position="349"/>
    </location>
</feature>
<dbReference type="Proteomes" id="UP000803884">
    <property type="component" value="Unassembled WGS sequence"/>
</dbReference>
<dbReference type="CDD" id="cd23787">
    <property type="entry name" value="RWD_CSM1"/>
    <property type="match status" value="1"/>
</dbReference>
<feature type="compositionally biased region" description="Polar residues" evidence="1">
    <location>
        <begin position="185"/>
        <end position="198"/>
    </location>
</feature>
<evidence type="ECO:0000256" key="1">
    <source>
        <dbReference type="SAM" id="MobiDB-lite"/>
    </source>
</evidence>
<dbReference type="InterPro" id="IPR040349">
    <property type="entry name" value="Csm1/Pcs1"/>
</dbReference>
<dbReference type="GO" id="GO:0051315">
    <property type="term" value="P:attachment of mitotic spindle microtubules to kinetochore"/>
    <property type="evidence" value="ECO:0007669"/>
    <property type="project" value="TreeGrafter"/>
</dbReference>
<accession>A0AB34KRS5</accession>
<feature type="compositionally biased region" description="Basic and acidic residues" evidence="1">
    <location>
        <begin position="327"/>
        <end position="336"/>
    </location>
</feature>
<comment type="caution">
    <text evidence="3">The sequence shown here is derived from an EMBL/GenBank/DDBJ whole genome shotgun (WGS) entry which is preliminary data.</text>
</comment>
<feature type="compositionally biased region" description="Basic residues" evidence="1">
    <location>
        <begin position="102"/>
        <end position="116"/>
    </location>
</feature>
<feature type="compositionally biased region" description="Acidic residues" evidence="1">
    <location>
        <begin position="163"/>
        <end position="175"/>
    </location>
</feature>
<evidence type="ECO:0000259" key="2">
    <source>
        <dbReference type="Pfam" id="PF12539"/>
    </source>
</evidence>
<dbReference type="GO" id="GO:0072686">
    <property type="term" value="C:mitotic spindle"/>
    <property type="evidence" value="ECO:0007669"/>
    <property type="project" value="TreeGrafter"/>
</dbReference>
<dbReference type="GO" id="GO:1990644">
    <property type="term" value="F:microtubule site clamp"/>
    <property type="evidence" value="ECO:0007669"/>
    <property type="project" value="TreeGrafter"/>
</dbReference>
<dbReference type="Gene3D" id="3.90.1150.80">
    <property type="match status" value="1"/>
</dbReference>